<dbReference type="Proteomes" id="UP000243799">
    <property type="component" value="Unassembled WGS sequence"/>
</dbReference>
<evidence type="ECO:0000256" key="1">
    <source>
        <dbReference type="SAM" id="MobiDB-lite"/>
    </source>
</evidence>
<organism evidence="2 3">
    <name type="scientific">Amycolatopsis marina</name>
    <dbReference type="NCBI Taxonomy" id="490629"/>
    <lineage>
        <taxon>Bacteria</taxon>
        <taxon>Bacillati</taxon>
        <taxon>Actinomycetota</taxon>
        <taxon>Actinomycetes</taxon>
        <taxon>Pseudonocardiales</taxon>
        <taxon>Pseudonocardiaceae</taxon>
        <taxon>Amycolatopsis</taxon>
    </lineage>
</organism>
<dbReference type="RefSeq" id="WP_245788661.1">
    <property type="nucleotide sequence ID" value="NZ_FOKG01000018.1"/>
</dbReference>
<keyword evidence="3" id="KW-1185">Reference proteome</keyword>
<evidence type="ECO:0000313" key="3">
    <source>
        <dbReference type="Proteomes" id="UP000243799"/>
    </source>
</evidence>
<dbReference type="Gene3D" id="3.40.50.1820">
    <property type="entry name" value="alpha/beta hydrolase"/>
    <property type="match status" value="1"/>
</dbReference>
<feature type="region of interest" description="Disordered" evidence="1">
    <location>
        <begin position="97"/>
        <end position="116"/>
    </location>
</feature>
<gene>
    <name evidence="2" type="ORF">SAMN05216266_11865</name>
</gene>
<dbReference type="AlphaFoldDB" id="A0A1I1C1K0"/>
<sequence length="116" mass="12103">MRLGLKSLINAELVAHVDECRAANAGSGTAKGPSTLGELLEVRARRAAVTSPADSSAVEQVAEAAGRRVPVRVLAPGGAVPRGVYLDIHGGGFYMARRRRGTRATSSSRMRSESSS</sequence>
<proteinExistence type="predicted"/>
<protein>
    <submittedName>
        <fullName evidence="2">Uncharacterized protein</fullName>
    </submittedName>
</protein>
<dbReference type="EMBL" id="FOKG01000018">
    <property type="protein sequence ID" value="SFB54690.1"/>
    <property type="molecule type" value="Genomic_DNA"/>
</dbReference>
<feature type="compositionally biased region" description="Low complexity" evidence="1">
    <location>
        <begin position="103"/>
        <end position="116"/>
    </location>
</feature>
<accession>A0A1I1C1K0</accession>
<dbReference type="InterPro" id="IPR029058">
    <property type="entry name" value="AB_hydrolase_fold"/>
</dbReference>
<name>A0A1I1C1K0_9PSEU</name>
<evidence type="ECO:0000313" key="2">
    <source>
        <dbReference type="EMBL" id="SFB54690.1"/>
    </source>
</evidence>
<dbReference type="STRING" id="490629.SAMN05216266_11865"/>
<reference evidence="3" key="1">
    <citation type="submission" date="2016-10" db="EMBL/GenBank/DDBJ databases">
        <authorList>
            <person name="Varghese N."/>
            <person name="Submissions S."/>
        </authorList>
    </citation>
    <scope>NUCLEOTIDE SEQUENCE [LARGE SCALE GENOMIC DNA]</scope>
    <source>
        <strain evidence="3">CGMCC 4.3568</strain>
    </source>
</reference>